<dbReference type="Pfam" id="PF14680">
    <property type="entry name" value="FANCI_HD2"/>
    <property type="match status" value="1"/>
</dbReference>
<reference evidence="8" key="1">
    <citation type="submission" date="2021-11" db="EMBL/GenBank/DDBJ databases">
        <authorList>
            <person name="Schell T."/>
        </authorList>
    </citation>
    <scope>NUCLEOTIDE SEQUENCE</scope>
    <source>
        <strain evidence="8">M5</strain>
    </source>
</reference>
<accession>A0A8J2RSV4</accession>
<evidence type="ECO:0000259" key="7">
    <source>
        <dbReference type="Pfam" id="PF14680"/>
    </source>
</evidence>
<comment type="caution">
    <text evidence="8">The sequence shown here is derived from an EMBL/GenBank/DDBJ whole genome shotgun (WGS) entry which is preliminary data.</text>
</comment>
<dbReference type="InterPro" id="IPR029314">
    <property type="entry name" value="FANCI_S4"/>
</dbReference>
<feature type="domain" description="FANCI helical" evidence="7">
    <location>
        <begin position="577"/>
        <end position="792"/>
    </location>
</feature>
<feature type="region of interest" description="Disordered" evidence="1">
    <location>
        <begin position="1304"/>
        <end position="1369"/>
    </location>
</feature>
<name>A0A8J2RSV4_9CRUS</name>
<evidence type="ECO:0000259" key="5">
    <source>
        <dbReference type="Pfam" id="PF14678"/>
    </source>
</evidence>
<dbReference type="InterPro" id="IPR026171">
    <property type="entry name" value="FANCI"/>
</dbReference>
<dbReference type="Proteomes" id="UP000789390">
    <property type="component" value="Unassembled WGS sequence"/>
</dbReference>
<dbReference type="InterPro" id="IPR029308">
    <property type="entry name" value="FANCI_S1"/>
</dbReference>
<dbReference type="PANTHER" id="PTHR21818:SF0">
    <property type="entry name" value="FANCONI ANEMIA GROUP I PROTEIN"/>
    <property type="match status" value="1"/>
</dbReference>
<feature type="region of interest" description="Disordered" evidence="1">
    <location>
        <begin position="799"/>
        <end position="831"/>
    </location>
</feature>
<feature type="domain" description="FANCI solenoid 3" evidence="4">
    <location>
        <begin position="842"/>
        <end position="1058"/>
    </location>
</feature>
<feature type="compositionally biased region" description="Polar residues" evidence="1">
    <location>
        <begin position="1328"/>
        <end position="1338"/>
    </location>
</feature>
<dbReference type="InterPro" id="IPR029315">
    <property type="entry name" value="FANCI_S2"/>
</dbReference>
<dbReference type="Pfam" id="PF14678">
    <property type="entry name" value="FANCI_S4"/>
    <property type="match status" value="1"/>
</dbReference>
<dbReference type="EMBL" id="CAKKLH010000279">
    <property type="protein sequence ID" value="CAH0107795.1"/>
    <property type="molecule type" value="Genomic_DNA"/>
</dbReference>
<dbReference type="InterPro" id="IPR029313">
    <property type="entry name" value="FANCI_S3"/>
</dbReference>
<dbReference type="Pfam" id="PF14675">
    <property type="entry name" value="FANCI_S1"/>
    <property type="match status" value="1"/>
</dbReference>
<dbReference type="InterPro" id="IPR029310">
    <property type="entry name" value="FANCI_HD1"/>
</dbReference>
<dbReference type="InterPro" id="IPR016024">
    <property type="entry name" value="ARM-type_fold"/>
</dbReference>
<organism evidence="8 9">
    <name type="scientific">Daphnia galeata</name>
    <dbReference type="NCBI Taxonomy" id="27404"/>
    <lineage>
        <taxon>Eukaryota</taxon>
        <taxon>Metazoa</taxon>
        <taxon>Ecdysozoa</taxon>
        <taxon>Arthropoda</taxon>
        <taxon>Crustacea</taxon>
        <taxon>Branchiopoda</taxon>
        <taxon>Diplostraca</taxon>
        <taxon>Cladocera</taxon>
        <taxon>Anomopoda</taxon>
        <taxon>Daphniidae</taxon>
        <taxon>Daphnia</taxon>
    </lineage>
</organism>
<feature type="compositionally biased region" description="Acidic residues" evidence="1">
    <location>
        <begin position="1315"/>
        <end position="1327"/>
    </location>
</feature>
<dbReference type="OrthoDB" id="195089at2759"/>
<evidence type="ECO:0000259" key="6">
    <source>
        <dbReference type="Pfam" id="PF14679"/>
    </source>
</evidence>
<dbReference type="Pfam" id="PF14679">
    <property type="entry name" value="FANCI_HD1"/>
    <property type="match status" value="1"/>
</dbReference>
<dbReference type="PANTHER" id="PTHR21818">
    <property type="entry name" value="BC025462 PROTEIN"/>
    <property type="match status" value="1"/>
</dbReference>
<evidence type="ECO:0000259" key="2">
    <source>
        <dbReference type="Pfam" id="PF14675"/>
    </source>
</evidence>
<protein>
    <submittedName>
        <fullName evidence="8">Uncharacterized protein</fullName>
    </submittedName>
</protein>
<evidence type="ECO:0000256" key="1">
    <source>
        <dbReference type="SAM" id="MobiDB-lite"/>
    </source>
</evidence>
<dbReference type="Pfam" id="PF14676">
    <property type="entry name" value="FANCI_S2"/>
    <property type="match status" value="1"/>
</dbReference>
<sequence length="1369" mass="151891">MAVDVVRILSKLLQSNDNSQRQKEITQQAIDKLSREDILKAIPDIVHSNGAPNLVRLIFEGVSKSTNQRSNLLLSVMKSMLTELCDSEAVPENCAVDIVHLMSLNSHDLSSNNLAELVQLCLSFIKKGKNLKGKWLSLFPMIFSELAKQNRITVETDMLTGEEYCSEIINSLCEIDIATDDAVAFTAVLRELKIPSSTVSKCVLKLCAIIPEMEPQEVPPFVYQLLFLCYQSDHLIPLQHLAKYFESKLKRCGQKASSSNFRGDSMDIDCEIETGSPKEILQAKATSIFHISRAAATGHPLGKEFVKFLRSRVDVPELVLDPFILEVALSLGALPQLRDIIDFLRKIMQHLLRSNERQHHSAWMRELMFGKQIDIQKILDTIMQQGTSEGDNIVKGFELLAFGLLEIKNPCVFGRPVVAGSSAATGNASSSTGITSVTEKCWKIGSHILIQMIRKFPDSASFIVKKLIERLQDVSNDSQYITTISLMVQHNPLTMLESKLSFTALLYSMEYRGLASAKRLFAGISPLFRSSGALRDSAFLVLRKLLHSCLEEVRQVAVVGFLQILKNFRFYTPSLGSSQSQTSISSQATVDVHHSQTSNSNRAFCCELLKLLQCALSQQASVRLILYQNLPEVVSRNPELLPECIKMLRCHLKFFVDPEAVIQVEMCVSKDGHDSHLLEPLGHLIQSILQTILRSGKNEHITKEDIDPKSEDQVDLGVLLVRKAVLNVAESSFEDYAVGDAQDPCVHLKIQTLSSVCVALADFCLTQNATTSIPAAKRLVKVYELYTRFDAFLAESATKGKGKGKAPKRAKKTKDNENTIDESPQKDEAPKAQKKIFEMCTLSLQSIALFINFLNEGNRTKRNEEEIFTFFKSQNGLRLWVVQSALTKYQAFRNNGDIEGLSAESVSKLSGSIGCALLLHCQKATKLPDGPLSVMFCAALNCLLEIIHGFCKHYPTKLGRLLMAMDQTETPSAAVPLENQISKNLKHFKDLLNHLLSGRENEDLVAKAVIPVVGTLTVLSDELDPTGVEYAELFNWMHKLCRDVECSDPSIVKVLINFLTHLNMASESSPSTLNEIALEVCSAIGTLDDEDDVEQPNKLSTVNEDTAAIVLTVLTARLDQLIQVVEWALPRIGIVERGDASPVVEQSIYARLKLIAVALSKLVTLDIRPGPNSELILKLAFTFYTTMSRVAKKQIKVIIPAFRTLVRSIATQLTKNLNTFISHLDEKQEEEKGVKRKKGDKDKVIATKMDKSARSIPALTYASEQYNQAILGVTKRTKEDLSFGSKLGITRDFKIKADKVNEALQGNADKSRSDPEEEEGSEDDEMEATNSGNRTAINESRGRGTARRSRGRGRGRGKFASVGKANASK</sequence>
<feature type="compositionally biased region" description="Basic and acidic residues" evidence="1">
    <location>
        <begin position="813"/>
        <end position="831"/>
    </location>
</feature>
<feature type="compositionally biased region" description="Basic residues" evidence="1">
    <location>
        <begin position="800"/>
        <end position="812"/>
    </location>
</feature>
<feature type="domain" description="FANCI helical" evidence="6">
    <location>
        <begin position="301"/>
        <end position="384"/>
    </location>
</feature>
<evidence type="ECO:0000313" key="9">
    <source>
        <dbReference type="Proteomes" id="UP000789390"/>
    </source>
</evidence>
<dbReference type="SUPFAM" id="SSF48371">
    <property type="entry name" value="ARM repeat"/>
    <property type="match status" value="1"/>
</dbReference>
<evidence type="ECO:0000313" key="8">
    <source>
        <dbReference type="EMBL" id="CAH0107795.1"/>
    </source>
</evidence>
<evidence type="ECO:0000259" key="4">
    <source>
        <dbReference type="Pfam" id="PF14677"/>
    </source>
</evidence>
<feature type="domain" description="FANCI solenoid 2" evidence="3">
    <location>
        <begin position="393"/>
        <end position="562"/>
    </location>
</feature>
<proteinExistence type="predicted"/>
<feature type="domain" description="FANCI solenoid 1" evidence="2">
    <location>
        <begin position="72"/>
        <end position="295"/>
    </location>
</feature>
<feature type="compositionally biased region" description="Basic residues" evidence="1">
    <location>
        <begin position="1344"/>
        <end position="1357"/>
    </location>
</feature>
<gene>
    <name evidence="8" type="ORF">DGAL_LOCUS11129</name>
</gene>
<evidence type="ECO:0000259" key="3">
    <source>
        <dbReference type="Pfam" id="PF14676"/>
    </source>
</evidence>
<dbReference type="GO" id="GO:0070182">
    <property type="term" value="F:DNA polymerase binding"/>
    <property type="evidence" value="ECO:0007669"/>
    <property type="project" value="TreeGrafter"/>
</dbReference>
<keyword evidence="9" id="KW-1185">Reference proteome</keyword>
<dbReference type="Pfam" id="PF14677">
    <property type="entry name" value="FANCI_S3"/>
    <property type="match status" value="1"/>
</dbReference>
<feature type="domain" description="FANCI solenoid 4" evidence="5">
    <location>
        <begin position="1073"/>
        <end position="1302"/>
    </location>
</feature>
<dbReference type="GO" id="GO:0006281">
    <property type="term" value="P:DNA repair"/>
    <property type="evidence" value="ECO:0007669"/>
    <property type="project" value="InterPro"/>
</dbReference>
<dbReference type="InterPro" id="IPR029312">
    <property type="entry name" value="FANCI_HD2"/>
</dbReference>